<sequence>MNHSFGRRRRSGGVVENHRVPLTFGSDPLEIGVPFLDQILVTTTKLGSHRAHDGGRRVRIVRHEDEARNRGSSGEQGDGFEDEIAGEVIDEDELRLAVAEEHGDGAGVETEVDGVKDGARHRDGEVKLVHLGDVGGEDGDHVAPSDAE</sequence>
<protein>
    <submittedName>
        <fullName evidence="2">Uncharacterized protein</fullName>
    </submittedName>
</protein>
<evidence type="ECO:0000313" key="2">
    <source>
        <dbReference type="EMBL" id="PON63461.1"/>
    </source>
</evidence>
<comment type="caution">
    <text evidence="2">The sequence shown here is derived from an EMBL/GenBank/DDBJ whole genome shotgun (WGS) entry which is preliminary data.</text>
</comment>
<feature type="compositionally biased region" description="Basic and acidic residues" evidence="1">
    <location>
        <begin position="113"/>
        <end position="130"/>
    </location>
</feature>
<dbReference type="AlphaFoldDB" id="A0A2P5CR01"/>
<proteinExistence type="predicted"/>
<feature type="region of interest" description="Disordered" evidence="1">
    <location>
        <begin position="101"/>
        <end position="148"/>
    </location>
</feature>
<keyword evidence="3" id="KW-1185">Reference proteome</keyword>
<reference evidence="3" key="1">
    <citation type="submission" date="2016-06" db="EMBL/GenBank/DDBJ databases">
        <title>Parallel loss of symbiosis genes in relatives of nitrogen-fixing non-legume Parasponia.</title>
        <authorList>
            <person name="Van Velzen R."/>
            <person name="Holmer R."/>
            <person name="Bu F."/>
            <person name="Rutten L."/>
            <person name="Van Zeijl A."/>
            <person name="Liu W."/>
            <person name="Santuari L."/>
            <person name="Cao Q."/>
            <person name="Sharma T."/>
            <person name="Shen D."/>
            <person name="Roswanjaya Y."/>
            <person name="Wardhani T."/>
            <person name="Kalhor M.S."/>
            <person name="Jansen J."/>
            <person name="Van den Hoogen J."/>
            <person name="Gungor B."/>
            <person name="Hartog M."/>
            <person name="Hontelez J."/>
            <person name="Verver J."/>
            <person name="Yang W.-C."/>
            <person name="Schijlen E."/>
            <person name="Repin R."/>
            <person name="Schilthuizen M."/>
            <person name="Schranz E."/>
            <person name="Heidstra R."/>
            <person name="Miyata K."/>
            <person name="Fedorova E."/>
            <person name="Kohlen W."/>
            <person name="Bisseling T."/>
            <person name="Smit S."/>
            <person name="Geurts R."/>
        </authorList>
    </citation>
    <scope>NUCLEOTIDE SEQUENCE [LARGE SCALE GENOMIC DNA]</scope>
    <source>
        <strain evidence="3">cv. WU1-14</strain>
    </source>
</reference>
<accession>A0A2P5CR01</accession>
<feature type="region of interest" description="Disordered" evidence="1">
    <location>
        <begin position="63"/>
        <end position="82"/>
    </location>
</feature>
<dbReference type="EMBL" id="JXTB01000104">
    <property type="protein sequence ID" value="PON63461.1"/>
    <property type="molecule type" value="Genomic_DNA"/>
</dbReference>
<dbReference type="OrthoDB" id="10319473at2759"/>
<gene>
    <name evidence="2" type="ORF">PanWU01x14_131250</name>
</gene>
<organism evidence="2 3">
    <name type="scientific">Parasponia andersonii</name>
    <name type="common">Sponia andersonii</name>
    <dbReference type="NCBI Taxonomy" id="3476"/>
    <lineage>
        <taxon>Eukaryota</taxon>
        <taxon>Viridiplantae</taxon>
        <taxon>Streptophyta</taxon>
        <taxon>Embryophyta</taxon>
        <taxon>Tracheophyta</taxon>
        <taxon>Spermatophyta</taxon>
        <taxon>Magnoliopsida</taxon>
        <taxon>eudicotyledons</taxon>
        <taxon>Gunneridae</taxon>
        <taxon>Pentapetalae</taxon>
        <taxon>rosids</taxon>
        <taxon>fabids</taxon>
        <taxon>Rosales</taxon>
        <taxon>Cannabaceae</taxon>
        <taxon>Parasponia</taxon>
    </lineage>
</organism>
<evidence type="ECO:0000256" key="1">
    <source>
        <dbReference type="SAM" id="MobiDB-lite"/>
    </source>
</evidence>
<evidence type="ECO:0000313" key="3">
    <source>
        <dbReference type="Proteomes" id="UP000237105"/>
    </source>
</evidence>
<name>A0A2P5CR01_PARAD</name>
<feature type="compositionally biased region" description="Basic and acidic residues" evidence="1">
    <location>
        <begin position="138"/>
        <end position="148"/>
    </location>
</feature>
<dbReference type="Proteomes" id="UP000237105">
    <property type="component" value="Unassembled WGS sequence"/>
</dbReference>